<feature type="compositionally biased region" description="Polar residues" evidence="1">
    <location>
        <begin position="68"/>
        <end position="77"/>
    </location>
</feature>
<reference evidence="2 3" key="1">
    <citation type="submission" date="2018-02" db="EMBL/GenBank/DDBJ databases">
        <title>The genomes of Aspergillus section Nigri reveals drivers in fungal speciation.</title>
        <authorList>
            <consortium name="DOE Joint Genome Institute"/>
            <person name="Vesth T.C."/>
            <person name="Nybo J."/>
            <person name="Theobald S."/>
            <person name="Brandl J."/>
            <person name="Frisvad J.C."/>
            <person name="Nielsen K.F."/>
            <person name="Lyhne E.K."/>
            <person name="Kogle M.E."/>
            <person name="Kuo A."/>
            <person name="Riley R."/>
            <person name="Clum A."/>
            <person name="Nolan M."/>
            <person name="Lipzen A."/>
            <person name="Salamov A."/>
            <person name="Henrissat B."/>
            <person name="Wiebenga A."/>
            <person name="De vries R.P."/>
            <person name="Grigoriev I.V."/>
            <person name="Mortensen U.H."/>
            <person name="Andersen M.R."/>
            <person name="Baker S.E."/>
        </authorList>
    </citation>
    <scope>NUCLEOTIDE SEQUENCE [LARGE SCALE GENOMIC DNA]</scope>
    <source>
        <strain evidence="2 3">CBS 707.79</strain>
    </source>
</reference>
<gene>
    <name evidence="2" type="ORF">BO71DRAFT_70701</name>
</gene>
<feature type="region of interest" description="Disordered" evidence="1">
    <location>
        <begin position="1"/>
        <end position="26"/>
    </location>
</feature>
<evidence type="ECO:0000313" key="3">
    <source>
        <dbReference type="Proteomes" id="UP000247810"/>
    </source>
</evidence>
<name>A0A319E360_9EURO</name>
<keyword evidence="3" id="KW-1185">Reference proteome</keyword>
<feature type="region of interest" description="Disordered" evidence="1">
    <location>
        <begin position="57"/>
        <end position="77"/>
    </location>
</feature>
<proteinExistence type="predicted"/>
<dbReference type="EMBL" id="KZ825814">
    <property type="protein sequence ID" value="PYH98203.1"/>
    <property type="molecule type" value="Genomic_DNA"/>
</dbReference>
<evidence type="ECO:0000313" key="2">
    <source>
        <dbReference type="EMBL" id="PYH98203.1"/>
    </source>
</evidence>
<evidence type="ECO:0000256" key="1">
    <source>
        <dbReference type="SAM" id="MobiDB-lite"/>
    </source>
</evidence>
<dbReference type="AlphaFoldDB" id="A0A319E360"/>
<dbReference type="Proteomes" id="UP000247810">
    <property type="component" value="Unassembled WGS sequence"/>
</dbReference>
<sequence>MTALQRAGSRLGEPVPLSAGQVGGRGVQLISPGNRWSMAMNSERTLACTQRAQQAQQAQQAQRVRSPLTHSRCTSQMPKVRPEFSPFSFLTATNRGPSPRLLMASQSRGALGVGIWRLPCPAWALGIKGTDYWPVVPRRRSPDCGRASLFVGLGWGLVLDFISRSLDLM</sequence>
<organism evidence="2 3">
    <name type="scientific">Aspergillus ellipticus CBS 707.79</name>
    <dbReference type="NCBI Taxonomy" id="1448320"/>
    <lineage>
        <taxon>Eukaryota</taxon>
        <taxon>Fungi</taxon>
        <taxon>Dikarya</taxon>
        <taxon>Ascomycota</taxon>
        <taxon>Pezizomycotina</taxon>
        <taxon>Eurotiomycetes</taxon>
        <taxon>Eurotiomycetidae</taxon>
        <taxon>Eurotiales</taxon>
        <taxon>Aspergillaceae</taxon>
        <taxon>Aspergillus</taxon>
        <taxon>Aspergillus subgen. Circumdati</taxon>
    </lineage>
</organism>
<accession>A0A319E360</accession>
<dbReference type="VEuPathDB" id="FungiDB:BO71DRAFT_70701"/>
<protein>
    <submittedName>
        <fullName evidence="2">Uncharacterized protein</fullName>
    </submittedName>
</protein>